<organism evidence="1 2">
    <name type="scientific">Sulfurimonas aquatica</name>
    <dbReference type="NCBI Taxonomy" id="2672570"/>
    <lineage>
        <taxon>Bacteria</taxon>
        <taxon>Pseudomonadati</taxon>
        <taxon>Campylobacterota</taxon>
        <taxon>Epsilonproteobacteria</taxon>
        <taxon>Campylobacterales</taxon>
        <taxon>Sulfurimonadaceae</taxon>
        <taxon>Sulfurimonas</taxon>
    </lineage>
</organism>
<proteinExistence type="predicted"/>
<reference evidence="1" key="2">
    <citation type="submission" date="2021-04" db="EMBL/GenBank/DDBJ databases">
        <title>Isolation and characterization of a novel species of the genus Sulfurimonas.</title>
        <authorList>
            <person name="Fukui M."/>
        </authorList>
    </citation>
    <scope>NUCLEOTIDE SEQUENCE</scope>
    <source>
        <strain evidence="1">H1576</strain>
    </source>
</reference>
<accession>A0A975GD22</accession>
<name>A0A975GD22_9BACT</name>
<reference evidence="1" key="1">
    <citation type="submission" date="2019-11" db="EMBL/GenBank/DDBJ databases">
        <authorList>
            <person name="Kojima H."/>
        </authorList>
    </citation>
    <scope>NUCLEOTIDE SEQUENCE</scope>
    <source>
        <strain evidence="1">H1576</strain>
    </source>
</reference>
<protein>
    <submittedName>
        <fullName evidence="1">Uncharacterized protein</fullName>
    </submittedName>
</protein>
<keyword evidence="2" id="KW-1185">Reference proteome</keyword>
<dbReference type="EMBL" id="CP046072">
    <property type="protein sequence ID" value="QSZ41903.1"/>
    <property type="molecule type" value="Genomic_DNA"/>
</dbReference>
<dbReference type="Proteomes" id="UP000671852">
    <property type="component" value="Chromosome"/>
</dbReference>
<sequence>MKVDKYDVLAQSGIPLWVIVKHGTDINSVKLQDGYSIKGFVETFEFNSNTDHTLKYEVAMSCMNEKGYYFGTNNAGCQL</sequence>
<dbReference type="AlphaFoldDB" id="A0A975GD22"/>
<dbReference type="KEGG" id="saqt:GJV85_07220"/>
<gene>
    <name evidence="1" type="ORF">GJV85_07220</name>
</gene>
<dbReference type="RefSeq" id="WP_207560720.1">
    <property type="nucleotide sequence ID" value="NZ_CP046072.1"/>
</dbReference>
<evidence type="ECO:0000313" key="1">
    <source>
        <dbReference type="EMBL" id="QSZ41903.1"/>
    </source>
</evidence>
<evidence type="ECO:0000313" key="2">
    <source>
        <dbReference type="Proteomes" id="UP000671852"/>
    </source>
</evidence>